<evidence type="ECO:0000256" key="2">
    <source>
        <dbReference type="ARBA" id="ARBA00022679"/>
    </source>
</evidence>
<dbReference type="RefSeq" id="WP_145417358.1">
    <property type="nucleotide sequence ID" value="NZ_CP036526.1"/>
</dbReference>
<evidence type="ECO:0000313" key="5">
    <source>
        <dbReference type="Proteomes" id="UP000319817"/>
    </source>
</evidence>
<protein>
    <submittedName>
        <fullName evidence="4">Histidine-specific methyltransferase EgtD</fullName>
        <ecNumber evidence="4">2.1.1.44</ecNumber>
    </submittedName>
</protein>
<dbReference type="EC" id="2.1.1.44" evidence="4"/>
<dbReference type="NCBIfam" id="TIGR03438">
    <property type="entry name" value="egtD_ergothio"/>
    <property type="match status" value="1"/>
</dbReference>
<dbReference type="OrthoDB" id="5289726at2"/>
<sequence>MNQIIDTTSPTDNFLRDVQHGLSQSQKTLPCKYLYDERGSELFDAICETGEYYPTRTELDIMQRNAESISYQIGTRVMLVEYGSGSSIKTRILLDALDSPVAYVPVDISEDHLLRTAAELQATYPDTEILPVVADFTQPFSLPRSDQAYSHVALYFPGSTIGNFTPAAAGDLLKNMSSMLGPQGGLLIGIDLQKDVSTIEAAYNDKSGITAEFNLNLLARINAELSGDFRLDNFRHRAVYNPKEHRIEISLVSQCDQSVRIGSTTFRFDQDEAILTEYSHKYTIDDFAEFASQFGFSLHKHWTDDDGYFGVMHLVLDHTSPSSFGP</sequence>
<dbReference type="Pfam" id="PF10017">
    <property type="entry name" value="Methyltransf_33"/>
    <property type="match status" value="1"/>
</dbReference>
<dbReference type="EMBL" id="CP036526">
    <property type="protein sequence ID" value="QDT09768.1"/>
    <property type="molecule type" value="Genomic_DNA"/>
</dbReference>
<dbReference type="InterPro" id="IPR019257">
    <property type="entry name" value="MeTrfase_dom"/>
</dbReference>
<dbReference type="InterPro" id="IPR035094">
    <property type="entry name" value="EgtD"/>
</dbReference>
<dbReference type="PANTHER" id="PTHR43397:SF1">
    <property type="entry name" value="ERGOTHIONEINE BIOSYNTHESIS PROTEIN 1"/>
    <property type="match status" value="1"/>
</dbReference>
<dbReference type="GO" id="GO:0032259">
    <property type="term" value="P:methylation"/>
    <property type="evidence" value="ECO:0007669"/>
    <property type="project" value="UniProtKB-KW"/>
</dbReference>
<dbReference type="GO" id="GO:0052706">
    <property type="term" value="F:L-histidine N(alpha)-methyltransferase activity"/>
    <property type="evidence" value="ECO:0007669"/>
    <property type="project" value="UniProtKB-EC"/>
</dbReference>
<gene>
    <name evidence="4" type="primary">egtD</name>
    <name evidence="4" type="ORF">K239x_17190</name>
</gene>
<dbReference type="InterPro" id="IPR017804">
    <property type="entry name" value="MeTrfase_EgtD-like"/>
</dbReference>
<keyword evidence="1 4" id="KW-0489">Methyltransferase</keyword>
<dbReference type="Proteomes" id="UP000319817">
    <property type="component" value="Chromosome"/>
</dbReference>
<organism evidence="4 5">
    <name type="scientific">Stieleria marina</name>
    <dbReference type="NCBI Taxonomy" id="1930275"/>
    <lineage>
        <taxon>Bacteria</taxon>
        <taxon>Pseudomonadati</taxon>
        <taxon>Planctomycetota</taxon>
        <taxon>Planctomycetia</taxon>
        <taxon>Pirellulales</taxon>
        <taxon>Pirellulaceae</taxon>
        <taxon>Stieleria</taxon>
    </lineage>
</organism>
<dbReference type="PANTHER" id="PTHR43397">
    <property type="entry name" value="ERGOTHIONEINE BIOSYNTHESIS PROTEIN 1"/>
    <property type="match status" value="1"/>
</dbReference>
<dbReference type="Gene3D" id="3.40.50.150">
    <property type="entry name" value="Vaccinia Virus protein VP39"/>
    <property type="match status" value="1"/>
</dbReference>
<evidence type="ECO:0000259" key="3">
    <source>
        <dbReference type="Pfam" id="PF10017"/>
    </source>
</evidence>
<name>A0A517NRK6_9BACT</name>
<feature type="domain" description="Histidine-specific methyltransferase SAM-dependent" evidence="3">
    <location>
        <begin position="16"/>
        <end position="314"/>
    </location>
</feature>
<dbReference type="AlphaFoldDB" id="A0A517NRK6"/>
<keyword evidence="5" id="KW-1185">Reference proteome</keyword>
<dbReference type="InterPro" id="IPR029063">
    <property type="entry name" value="SAM-dependent_MTases_sf"/>
</dbReference>
<evidence type="ECO:0000256" key="1">
    <source>
        <dbReference type="ARBA" id="ARBA00022603"/>
    </source>
</evidence>
<evidence type="ECO:0000313" key="4">
    <source>
        <dbReference type="EMBL" id="QDT09768.1"/>
    </source>
</evidence>
<accession>A0A517NRK6</accession>
<keyword evidence="2 4" id="KW-0808">Transferase</keyword>
<proteinExistence type="predicted"/>
<dbReference type="SUPFAM" id="SSF53335">
    <property type="entry name" value="S-adenosyl-L-methionine-dependent methyltransferases"/>
    <property type="match status" value="1"/>
</dbReference>
<reference evidence="4 5" key="1">
    <citation type="submission" date="2019-02" db="EMBL/GenBank/DDBJ databases">
        <title>Deep-cultivation of Planctomycetes and their phenomic and genomic characterization uncovers novel biology.</title>
        <authorList>
            <person name="Wiegand S."/>
            <person name="Jogler M."/>
            <person name="Boedeker C."/>
            <person name="Pinto D."/>
            <person name="Vollmers J."/>
            <person name="Rivas-Marin E."/>
            <person name="Kohn T."/>
            <person name="Peeters S.H."/>
            <person name="Heuer A."/>
            <person name="Rast P."/>
            <person name="Oberbeckmann S."/>
            <person name="Bunk B."/>
            <person name="Jeske O."/>
            <person name="Meyerdierks A."/>
            <person name="Storesund J.E."/>
            <person name="Kallscheuer N."/>
            <person name="Luecker S."/>
            <person name="Lage O.M."/>
            <person name="Pohl T."/>
            <person name="Merkel B.J."/>
            <person name="Hornburger P."/>
            <person name="Mueller R.-W."/>
            <person name="Bruemmer F."/>
            <person name="Labrenz M."/>
            <person name="Spormann A.M."/>
            <person name="Op den Camp H."/>
            <person name="Overmann J."/>
            <person name="Amann R."/>
            <person name="Jetten M.S.M."/>
            <person name="Mascher T."/>
            <person name="Medema M.H."/>
            <person name="Devos D.P."/>
            <person name="Kaster A.-K."/>
            <person name="Ovreas L."/>
            <person name="Rohde M."/>
            <person name="Galperin M.Y."/>
            <person name="Jogler C."/>
        </authorList>
    </citation>
    <scope>NUCLEOTIDE SEQUENCE [LARGE SCALE GENOMIC DNA]</scope>
    <source>
        <strain evidence="4 5">K23_9</strain>
    </source>
</reference>
<dbReference type="InterPro" id="IPR051128">
    <property type="entry name" value="EgtD_Methyltrsf_superfamily"/>
</dbReference>
<dbReference type="PIRSF" id="PIRSF018005">
    <property type="entry name" value="UCP018005"/>
    <property type="match status" value="1"/>
</dbReference>